<keyword evidence="4" id="KW-1185">Reference proteome</keyword>
<feature type="coiled-coil region" evidence="1">
    <location>
        <begin position="323"/>
        <end position="406"/>
    </location>
</feature>
<dbReference type="EMBL" id="JABCRI010000994">
    <property type="protein sequence ID" value="KAF8365121.1"/>
    <property type="molecule type" value="Genomic_DNA"/>
</dbReference>
<sequence>MESGSEGRSNEDFSKGNQNLSESLRESQIRNDALLAQLESIRISYQDLQSRSMAVENDMILLQQQRDEAQEHNLDLVKAIEEITRERDTLRDELHEVEISSREREDDLIRRNDEESREKLDLRNEVEVSREKITELLEEKSNKIRFFSQRLDSLLSVNGCLSRIIEGIDEEKSESIVEVGEHITDELDLDEESKRFLLESMVVYKLAFMAESKLRAYKETRSKDKRELENSVVSLTEENRDINSLLRIALVEKEAVEKALNRLKGSGEQKRGAILQIAERGLQKVGFGFMMGTSAGDSSDNSGSNTCIKSDSNECEEEVVSLASTVEKIMKNLRLEITQLRRSVEEFRSDTERLQGLTEKQAQKIAENTLYIKELEERENTLAQNVEEFMMEMTGAEEEIARWREACELEVEAGKNVTEERDEVDAILKEELVKTKASLDLSNSKLKLKEELAAAAIAAQAAAEKSLQLADSRAAVFCQRIEELTRQLEEADSRVERSGLRRMRHICWPWQFFRVNPAGTSTRTRNVKRMLPEMEALL</sequence>
<dbReference type="Proteomes" id="UP000655225">
    <property type="component" value="Unassembled WGS sequence"/>
</dbReference>
<evidence type="ECO:0000313" key="3">
    <source>
        <dbReference type="EMBL" id="KAF8365121.1"/>
    </source>
</evidence>
<evidence type="ECO:0000256" key="1">
    <source>
        <dbReference type="SAM" id="Coils"/>
    </source>
</evidence>
<dbReference type="AlphaFoldDB" id="A0A834Y9K2"/>
<dbReference type="InterPro" id="IPR040300">
    <property type="entry name" value="At3g49055-like"/>
</dbReference>
<dbReference type="OrthoDB" id="1925974at2759"/>
<name>A0A834Y9K2_TETSI</name>
<feature type="region of interest" description="Disordered" evidence="2">
    <location>
        <begin position="1"/>
        <end position="23"/>
    </location>
</feature>
<organism evidence="3 4">
    <name type="scientific">Tetracentron sinense</name>
    <name type="common">Spur-leaf</name>
    <dbReference type="NCBI Taxonomy" id="13715"/>
    <lineage>
        <taxon>Eukaryota</taxon>
        <taxon>Viridiplantae</taxon>
        <taxon>Streptophyta</taxon>
        <taxon>Embryophyta</taxon>
        <taxon>Tracheophyta</taxon>
        <taxon>Spermatophyta</taxon>
        <taxon>Magnoliopsida</taxon>
        <taxon>Trochodendrales</taxon>
        <taxon>Trochodendraceae</taxon>
        <taxon>Tetracentron</taxon>
    </lineage>
</organism>
<feature type="coiled-coil region" evidence="1">
    <location>
        <begin position="474"/>
        <end position="501"/>
    </location>
</feature>
<accession>A0A834Y9K2</accession>
<dbReference type="PANTHER" id="PTHR34937">
    <property type="entry name" value="OS08G0559800 PROTEIN"/>
    <property type="match status" value="1"/>
</dbReference>
<dbReference type="PANTHER" id="PTHR34937:SF2">
    <property type="entry name" value="OS08G0559800 PROTEIN"/>
    <property type="match status" value="1"/>
</dbReference>
<keyword evidence="1" id="KW-0175">Coiled coil</keyword>
<protein>
    <submittedName>
        <fullName evidence="3">Uncharacterized protein</fullName>
    </submittedName>
</protein>
<comment type="caution">
    <text evidence="3">The sequence shown here is derived from an EMBL/GenBank/DDBJ whole genome shotgun (WGS) entry which is preliminary data.</text>
</comment>
<gene>
    <name evidence="3" type="ORF">HHK36_032864</name>
</gene>
<dbReference type="OMA" id="HICWPWQ"/>
<reference evidence="3 4" key="1">
    <citation type="submission" date="2020-04" db="EMBL/GenBank/DDBJ databases">
        <title>Plant Genome Project.</title>
        <authorList>
            <person name="Zhang R.-G."/>
        </authorList>
    </citation>
    <scope>NUCLEOTIDE SEQUENCE [LARGE SCALE GENOMIC DNA]</scope>
    <source>
        <strain evidence="3">YNK0</strain>
        <tissue evidence="3">Leaf</tissue>
    </source>
</reference>
<evidence type="ECO:0000256" key="2">
    <source>
        <dbReference type="SAM" id="MobiDB-lite"/>
    </source>
</evidence>
<proteinExistence type="predicted"/>
<evidence type="ECO:0000313" key="4">
    <source>
        <dbReference type="Proteomes" id="UP000655225"/>
    </source>
</evidence>